<reference evidence="1 2" key="1">
    <citation type="submission" date="2011-05" db="EMBL/GenBank/DDBJ databases">
        <authorList>
            <person name="Muzny D."/>
            <person name="Qin X."/>
            <person name="Deng J."/>
            <person name="Jiang H."/>
            <person name="Liu Y."/>
            <person name="Qu J."/>
            <person name="Song X.-Z."/>
            <person name="Zhang L."/>
            <person name="Thornton R."/>
            <person name="Coyle M."/>
            <person name="Francisco L."/>
            <person name="Jackson L."/>
            <person name="Javaid M."/>
            <person name="Korchina V."/>
            <person name="Kovar C."/>
            <person name="Mata R."/>
            <person name="Mathew T."/>
            <person name="Ngo R."/>
            <person name="Nguyen L."/>
            <person name="Nguyen N."/>
            <person name="Okwuonu G."/>
            <person name="Ongeri F."/>
            <person name="Pham C."/>
            <person name="Simmons D."/>
            <person name="Wilczek-Boney K."/>
            <person name="Hale W."/>
            <person name="Jakkamsetti A."/>
            <person name="Pham P."/>
            <person name="Ruth R."/>
            <person name="San Lucas F."/>
            <person name="Warren J."/>
            <person name="Zhang J."/>
            <person name="Zhao Z."/>
            <person name="Zhou C."/>
            <person name="Zhu D."/>
            <person name="Lee S."/>
            <person name="Bess C."/>
            <person name="Blankenburg K."/>
            <person name="Forbes L."/>
            <person name="Fu Q."/>
            <person name="Gubbala S."/>
            <person name="Hirani K."/>
            <person name="Jayaseelan J.C."/>
            <person name="Lara F."/>
            <person name="Munidasa M."/>
            <person name="Palculict T."/>
            <person name="Patil S."/>
            <person name="Pu L.-L."/>
            <person name="Saada N."/>
            <person name="Tang L."/>
            <person name="Weissenberger G."/>
            <person name="Zhu Y."/>
            <person name="Hemphill L."/>
            <person name="Shang Y."/>
            <person name="Youmans B."/>
            <person name="Ayvaz T."/>
            <person name="Ross M."/>
            <person name="Santibanez J."/>
            <person name="Aqrawi P."/>
            <person name="Gross S."/>
            <person name="Joshi V."/>
            <person name="Fowler G."/>
            <person name="Nazareth L."/>
            <person name="Reid J."/>
            <person name="Worley K."/>
            <person name="Petrosino J."/>
            <person name="Highlander S."/>
            <person name="Gibbs R."/>
        </authorList>
    </citation>
    <scope>NUCLEOTIDE SEQUENCE [LARGE SCALE GENOMIC DNA]</scope>
    <source>
        <strain evidence="1 2">871</strain>
    </source>
</reference>
<proteinExistence type="predicted"/>
<evidence type="ECO:0000313" key="2">
    <source>
        <dbReference type="Proteomes" id="UP000003019"/>
    </source>
</evidence>
<sequence>MNSETEEQISDLLLWADSAAKEIMEKAAAKHGVSLEALADLVAWEREQQERIRRRRMTDVFDAVFDNKTYWKK</sequence>
<dbReference type="HOGENOM" id="CLU_2718164_0_0_4"/>
<dbReference type="EMBL" id="AGAY01000002">
    <property type="protein sequence ID" value="EGY53716.1"/>
    <property type="molecule type" value="Genomic_DNA"/>
</dbReference>
<organism evidence="1 2">
    <name type="scientific">Neisseria shayeganii 871</name>
    <dbReference type="NCBI Taxonomy" id="1032488"/>
    <lineage>
        <taxon>Bacteria</taxon>
        <taxon>Pseudomonadati</taxon>
        <taxon>Pseudomonadota</taxon>
        <taxon>Betaproteobacteria</taxon>
        <taxon>Neisseriales</taxon>
        <taxon>Neisseriaceae</taxon>
        <taxon>Neisseria</taxon>
    </lineage>
</organism>
<evidence type="ECO:0000313" key="1">
    <source>
        <dbReference type="EMBL" id="EGY53716.1"/>
    </source>
</evidence>
<dbReference type="AlphaFoldDB" id="G4CEI8"/>
<dbReference type="Proteomes" id="UP000003019">
    <property type="component" value="Unassembled WGS sequence"/>
</dbReference>
<protein>
    <submittedName>
        <fullName evidence="1">Uncharacterized protein</fullName>
    </submittedName>
</protein>
<gene>
    <name evidence="1" type="ORF">HMPREF9371_0027</name>
</gene>
<comment type="caution">
    <text evidence="1">The sequence shown here is derived from an EMBL/GenBank/DDBJ whole genome shotgun (WGS) entry which is preliminary data.</text>
</comment>
<accession>G4CEI8</accession>
<dbReference type="PATRIC" id="fig|1032488.3.peg.24"/>
<dbReference type="InterPro" id="IPR046882">
    <property type="entry name" value="Sp-DndD"/>
</dbReference>
<dbReference type="STRING" id="1032488.HMPREF9371_0027"/>
<name>G4CEI8_9NEIS</name>
<dbReference type="Pfam" id="PF20306">
    <property type="entry name" value="Sp-DndD"/>
    <property type="match status" value="1"/>
</dbReference>
<dbReference type="RefSeq" id="WP_009117721.1">
    <property type="nucleotide sequence ID" value="NZ_JH164926.1"/>
</dbReference>
<keyword evidence="2" id="KW-1185">Reference proteome</keyword>